<dbReference type="InterPro" id="IPR045867">
    <property type="entry name" value="DNA-dir_RpoC_beta_prime"/>
</dbReference>
<dbReference type="Gene3D" id="1.10.274.100">
    <property type="entry name" value="RNA polymerase Rpb1, domain 3"/>
    <property type="match status" value="1"/>
</dbReference>
<dbReference type="CDD" id="cd01609">
    <property type="entry name" value="RNAP_beta'_N"/>
    <property type="match status" value="1"/>
</dbReference>
<dbReference type="Gene3D" id="2.40.40.20">
    <property type="match status" value="1"/>
</dbReference>
<evidence type="ECO:0000313" key="11">
    <source>
        <dbReference type="Proteomes" id="UP000230353"/>
    </source>
</evidence>
<comment type="catalytic activity">
    <reaction evidence="6 7 8">
        <text>RNA(n) + a ribonucleoside 5'-triphosphate = RNA(n+1) + diphosphate</text>
        <dbReference type="Rhea" id="RHEA:21248"/>
        <dbReference type="Rhea" id="RHEA-COMP:14527"/>
        <dbReference type="Rhea" id="RHEA-COMP:17342"/>
        <dbReference type="ChEBI" id="CHEBI:33019"/>
        <dbReference type="ChEBI" id="CHEBI:61557"/>
        <dbReference type="ChEBI" id="CHEBI:140395"/>
        <dbReference type="EC" id="2.7.7.6"/>
    </reaction>
</comment>
<evidence type="ECO:0000256" key="8">
    <source>
        <dbReference type="RuleBase" id="RU004279"/>
    </source>
</evidence>
<dbReference type="GO" id="GO:0000428">
    <property type="term" value="C:DNA-directed RNA polymerase complex"/>
    <property type="evidence" value="ECO:0007669"/>
    <property type="project" value="UniProtKB-KW"/>
</dbReference>
<keyword evidence="7" id="KW-0460">Magnesium</keyword>
<sequence length="1208" mass="135947">MDFNSITLKLSSPEEILSWSFGEVTKPETINYRTQRSERDGLFDERIFGPEKDYECYCGKYRRVRYKGLVCEKCGVEVTRSSVRRERMGHIVLAVPTAHIWFVRGTPSRLGLLLDMSIVDLEKVIYFAGYIIIKVNEDNKNEIFSALEKEYKTKIRKLESKKEKTDLKEVYRVAKKEVNDITAHRVLDEHEFRHLSLKYGECFEALSGAEALFNICKELDLRKLSDKFTKKYEDANPQARKKLLKQISLVNSLIKSKNRPEWMFLTVLPVIPPALRPMVQLDGGRHATSDVNDLYRRVLNRNNRLKRLLELNAPDVIVKNEKRMLQEAIDSLIDNSIRRTQGVAAVSQSQKRPLRSLADMLRGKHGRFRQNLLGKRVDYSGRSVIVVGPELKMHQCGLPKLMALELFRPFIISKIIQRELAHNVRGANRLIDEKTDDVWEILENVITDKYVLLNRAPTLHRLGVQAFLPVLIDGNAIQLHPLVCSAFNADFDGDQMAVHIPLGEEAQKEAAELMASNKNLLIPRTGRPVVNPSQDIVLGCFFMTRAKPGSFGEGRYFSSPNDAINAYDFNIVELQALIKVKIKKNNKKYNSFNGDILETTVGRLLFNSVLPDDFAFINDELTKKKLANLVEQLIRCYGVDATPPILDKIKDFGFEYASRSGISWGMEDLRVPDEKGRILREAEKKEAEIYEYFNNGFLSEEERYYKIIEIWQEAKNKIDEKVPQSLDIFGPVFSMVSSAARASWGQVNQMAGMKGLVMNPAGKIIDFPIKSSYKEGLSILEYFISTHGARKGTADTALKTAKAGYLTRRLVDVAQDVIISEEDCKDKNGFLIKRSEEAELGISFFDNIMGRVLAKNLKVGRKTLKAGHFLTFEDAGIINGSSVEEVYVRSPLSCNTSWGICKKCYGQDLGRGELIKLGEAVGIVAAQAIGEPGTQLTLRTFHTGGVAADSGDITLGLPRIDELFEMRTPANPAVISEIDGTVLRIKELTSADVHQNQERAVTVEKDKKSKEYPIPFGKRVIVKVGQEIKAGQPLSDGPIDVKALFKIAGQEAAQRYIIREVGWVYDNQGVSINNKHLEVVVRQMFSRFRVKDSGDTNLNRGKIVERAVFLKENKRVKEKGGREATVIETPMGISKVSLSAAGFLSAASFQDTARVLIGAATEGVRDVLRGLKENVIIGHLIPAGTGFRKDLKSLHRFKEDESEDVSEE</sequence>
<evidence type="ECO:0000259" key="9">
    <source>
        <dbReference type="SMART" id="SM00663"/>
    </source>
</evidence>
<dbReference type="Pfam" id="PF04983">
    <property type="entry name" value="RNA_pol_Rpb1_3"/>
    <property type="match status" value="1"/>
</dbReference>
<dbReference type="HAMAP" id="MF_01322">
    <property type="entry name" value="RNApol_bact_RpoC"/>
    <property type="match status" value="1"/>
</dbReference>
<dbReference type="GO" id="GO:0006351">
    <property type="term" value="P:DNA-templated transcription"/>
    <property type="evidence" value="ECO:0007669"/>
    <property type="project" value="UniProtKB-UniRule"/>
</dbReference>
<feature type="domain" description="RNA polymerase N-terminal" evidence="9">
    <location>
        <begin position="261"/>
        <end position="544"/>
    </location>
</feature>
<protein>
    <recommendedName>
        <fullName evidence="7">DNA-directed RNA polymerase subunit beta'</fullName>
        <shortName evidence="7">RNAP subunit beta'</shortName>
        <ecNumber evidence="7">2.7.7.6</ecNumber>
    </recommendedName>
    <alternativeName>
        <fullName evidence="7">RNA polymerase subunit beta'</fullName>
    </alternativeName>
    <alternativeName>
        <fullName evidence="7">Transcriptase subunit beta'</fullName>
    </alternativeName>
</protein>
<evidence type="ECO:0000256" key="6">
    <source>
        <dbReference type="ARBA" id="ARBA00048552"/>
    </source>
</evidence>
<dbReference type="Gene3D" id="1.10.1790.20">
    <property type="match status" value="1"/>
</dbReference>
<gene>
    <name evidence="7 10" type="primary">rpoC</name>
    <name evidence="10" type="ORF">COT67_00015</name>
</gene>
<feature type="binding site" evidence="7">
    <location>
        <position position="901"/>
    </location>
    <ligand>
        <name>Zn(2+)</name>
        <dbReference type="ChEBI" id="CHEBI:29105"/>
        <label>2</label>
    </ligand>
</feature>
<dbReference type="InterPro" id="IPR012754">
    <property type="entry name" value="DNA-dir_RpoC_beta_prime_bact"/>
</dbReference>
<dbReference type="EC" id="2.7.7.6" evidence="7"/>
<comment type="function">
    <text evidence="7 8">DNA-dependent RNA polymerase catalyzes the transcription of DNA into RNA using the four ribonucleoside triphosphates as substrates.</text>
</comment>
<dbReference type="PANTHER" id="PTHR19376">
    <property type="entry name" value="DNA-DIRECTED RNA POLYMERASE"/>
    <property type="match status" value="1"/>
</dbReference>
<feature type="binding site" evidence="7">
    <location>
        <position position="894"/>
    </location>
    <ligand>
        <name>Zn(2+)</name>
        <dbReference type="ChEBI" id="CHEBI:29105"/>
        <label>2</label>
    </ligand>
</feature>
<feature type="binding site" evidence="7">
    <location>
        <position position="904"/>
    </location>
    <ligand>
        <name>Zn(2+)</name>
        <dbReference type="ChEBI" id="CHEBI:29105"/>
        <label>2</label>
    </ligand>
</feature>
<feature type="binding site" evidence="7">
    <location>
        <position position="490"/>
    </location>
    <ligand>
        <name>Mg(2+)</name>
        <dbReference type="ChEBI" id="CHEBI:18420"/>
    </ligand>
</feature>
<dbReference type="GO" id="GO:0003899">
    <property type="term" value="F:DNA-directed RNA polymerase activity"/>
    <property type="evidence" value="ECO:0007669"/>
    <property type="project" value="UniProtKB-UniRule"/>
</dbReference>
<dbReference type="Gene3D" id="1.10.150.390">
    <property type="match status" value="1"/>
</dbReference>
<dbReference type="InterPro" id="IPR038120">
    <property type="entry name" value="Rpb1_funnel_sf"/>
</dbReference>
<keyword evidence="3 7" id="KW-0548">Nucleotidyltransferase</keyword>
<feature type="binding site" evidence="7">
    <location>
        <position position="494"/>
    </location>
    <ligand>
        <name>Mg(2+)</name>
        <dbReference type="ChEBI" id="CHEBI:18420"/>
    </ligand>
</feature>
<evidence type="ECO:0000256" key="2">
    <source>
        <dbReference type="ARBA" id="ARBA00022679"/>
    </source>
</evidence>
<dbReference type="Pfam" id="PF04997">
    <property type="entry name" value="RNA_pol_Rpb1_1"/>
    <property type="match status" value="1"/>
</dbReference>
<accession>A0A2H0WMC5</accession>
<dbReference type="Gene3D" id="4.10.860.120">
    <property type="entry name" value="RNA polymerase II, clamp domain"/>
    <property type="match status" value="1"/>
</dbReference>
<comment type="subunit">
    <text evidence="7">The RNAP catalytic core consists of 2 alpha, 1 beta, 1 beta' and 1 omega subunit. When a sigma factor is associated with the core the holoenzyme is formed, which can initiate transcription.</text>
</comment>
<evidence type="ECO:0000256" key="3">
    <source>
        <dbReference type="ARBA" id="ARBA00022695"/>
    </source>
</evidence>
<dbReference type="InterPro" id="IPR044893">
    <property type="entry name" value="RNA_pol_Rpb1_clamp_domain"/>
</dbReference>
<comment type="similarity">
    <text evidence="7 8">Belongs to the RNA polymerase beta' chain family.</text>
</comment>
<dbReference type="GO" id="GO:0000287">
    <property type="term" value="F:magnesium ion binding"/>
    <property type="evidence" value="ECO:0007669"/>
    <property type="project" value="UniProtKB-UniRule"/>
</dbReference>
<evidence type="ECO:0000313" key="10">
    <source>
        <dbReference type="EMBL" id="PIS13755.1"/>
    </source>
</evidence>
<dbReference type="InterPro" id="IPR007066">
    <property type="entry name" value="RNA_pol_Rpb1_3"/>
</dbReference>
<dbReference type="CDD" id="cd02655">
    <property type="entry name" value="RNAP_beta'_C"/>
    <property type="match status" value="1"/>
</dbReference>
<feature type="binding site" evidence="7">
    <location>
        <position position="824"/>
    </location>
    <ligand>
        <name>Zn(2+)</name>
        <dbReference type="ChEBI" id="CHEBI:29105"/>
        <label>2</label>
    </ligand>
</feature>
<feature type="binding site" evidence="7">
    <location>
        <position position="56"/>
    </location>
    <ligand>
        <name>Zn(2+)</name>
        <dbReference type="ChEBI" id="CHEBI:29105"/>
        <label>1</label>
    </ligand>
</feature>
<feature type="binding site" evidence="7">
    <location>
        <position position="71"/>
    </location>
    <ligand>
        <name>Zn(2+)</name>
        <dbReference type="ChEBI" id="CHEBI:29105"/>
        <label>1</label>
    </ligand>
</feature>
<evidence type="ECO:0000256" key="4">
    <source>
        <dbReference type="ARBA" id="ARBA00022723"/>
    </source>
</evidence>
<feature type="binding site" evidence="7">
    <location>
        <position position="58"/>
    </location>
    <ligand>
        <name>Zn(2+)</name>
        <dbReference type="ChEBI" id="CHEBI:29105"/>
        <label>1</label>
    </ligand>
</feature>
<comment type="caution">
    <text evidence="10">The sequence shown here is derived from an EMBL/GenBank/DDBJ whole genome shotgun (WGS) entry which is preliminary data.</text>
</comment>
<dbReference type="Pfam" id="PF04998">
    <property type="entry name" value="RNA_pol_Rpb1_5"/>
    <property type="match status" value="1"/>
</dbReference>
<evidence type="ECO:0000256" key="5">
    <source>
        <dbReference type="ARBA" id="ARBA00023163"/>
    </source>
</evidence>
<dbReference type="SMART" id="SM00663">
    <property type="entry name" value="RPOLA_N"/>
    <property type="match status" value="1"/>
</dbReference>
<dbReference type="Proteomes" id="UP000230353">
    <property type="component" value="Unassembled WGS sequence"/>
</dbReference>
<comment type="cofactor">
    <cofactor evidence="7">
        <name>Zn(2+)</name>
        <dbReference type="ChEBI" id="CHEBI:29105"/>
    </cofactor>
    <text evidence="7">Binds 2 Zn(2+) ions per subunit.</text>
</comment>
<name>A0A2H0WMC5_9BACT</name>
<dbReference type="SUPFAM" id="SSF64484">
    <property type="entry name" value="beta and beta-prime subunits of DNA dependent RNA-polymerase"/>
    <property type="match status" value="1"/>
</dbReference>
<dbReference type="GO" id="GO:0008270">
    <property type="term" value="F:zinc ion binding"/>
    <property type="evidence" value="ECO:0007669"/>
    <property type="project" value="UniProtKB-UniRule"/>
</dbReference>
<dbReference type="GO" id="GO:0003677">
    <property type="term" value="F:DNA binding"/>
    <property type="evidence" value="ECO:0007669"/>
    <property type="project" value="UniProtKB-UniRule"/>
</dbReference>
<feature type="binding site" evidence="7">
    <location>
        <position position="74"/>
    </location>
    <ligand>
        <name>Zn(2+)</name>
        <dbReference type="ChEBI" id="CHEBI:29105"/>
        <label>1</label>
    </ligand>
</feature>
<dbReference type="AlphaFoldDB" id="A0A2H0WMC5"/>
<dbReference type="NCBIfam" id="TIGR02386">
    <property type="entry name" value="rpoC_TIGR"/>
    <property type="match status" value="1"/>
</dbReference>
<keyword evidence="1 7" id="KW-0240">DNA-directed RNA polymerase</keyword>
<keyword evidence="7" id="KW-0862">Zinc</keyword>
<dbReference type="InterPro" id="IPR000722">
    <property type="entry name" value="RNA_pol_asu"/>
</dbReference>
<organism evidence="10 11">
    <name type="scientific">Candidatus Tagabacteria bacterium CG09_land_8_20_14_0_10_41_14</name>
    <dbReference type="NCBI Taxonomy" id="1975021"/>
    <lineage>
        <taxon>Bacteria</taxon>
        <taxon>Candidatus Tagaibacteriota</taxon>
    </lineage>
</organism>
<dbReference type="Gene3D" id="1.10.132.30">
    <property type="match status" value="1"/>
</dbReference>
<dbReference type="InterPro" id="IPR042102">
    <property type="entry name" value="RNA_pol_Rpb1_3_sf"/>
</dbReference>
<dbReference type="PANTHER" id="PTHR19376:SF54">
    <property type="entry name" value="DNA-DIRECTED RNA POLYMERASE SUBUNIT BETA"/>
    <property type="match status" value="1"/>
</dbReference>
<comment type="cofactor">
    <cofactor evidence="7">
        <name>Mg(2+)</name>
        <dbReference type="ChEBI" id="CHEBI:18420"/>
    </cofactor>
    <text evidence="7">Binds 1 Mg(2+) ion per subunit.</text>
</comment>
<feature type="binding site" evidence="7">
    <location>
        <position position="492"/>
    </location>
    <ligand>
        <name>Mg(2+)</name>
        <dbReference type="ChEBI" id="CHEBI:18420"/>
    </ligand>
</feature>
<keyword evidence="5 7" id="KW-0804">Transcription</keyword>
<reference evidence="11" key="1">
    <citation type="submission" date="2017-09" db="EMBL/GenBank/DDBJ databases">
        <title>Depth-based differentiation of microbial function through sediment-hosted aquifers and enrichment of novel symbionts in the deep terrestrial subsurface.</title>
        <authorList>
            <person name="Probst A.J."/>
            <person name="Ladd B."/>
            <person name="Jarett J.K."/>
            <person name="Geller-Mcgrath D.E."/>
            <person name="Sieber C.M.K."/>
            <person name="Emerson J.B."/>
            <person name="Anantharaman K."/>
            <person name="Thomas B.C."/>
            <person name="Malmstrom R."/>
            <person name="Stieglmeier M."/>
            <person name="Klingl A."/>
            <person name="Woyke T."/>
            <person name="Ryan C.M."/>
            <person name="Banfield J.F."/>
        </authorList>
    </citation>
    <scope>NUCLEOTIDE SEQUENCE [LARGE SCALE GENOMIC DNA]</scope>
</reference>
<proteinExistence type="inferred from homology"/>
<dbReference type="InterPro" id="IPR007080">
    <property type="entry name" value="RNA_pol_Rpb1_1"/>
</dbReference>
<dbReference type="Pfam" id="PF00623">
    <property type="entry name" value="RNA_pol_Rpb1_2"/>
    <property type="match status" value="1"/>
</dbReference>
<keyword evidence="4 7" id="KW-0479">Metal-binding</keyword>
<evidence type="ECO:0000256" key="7">
    <source>
        <dbReference type="HAMAP-Rule" id="MF_01322"/>
    </source>
</evidence>
<dbReference type="Gene3D" id="2.40.50.100">
    <property type="match status" value="1"/>
</dbReference>
<keyword evidence="2 7" id="KW-0808">Transferase</keyword>
<dbReference type="InterPro" id="IPR006592">
    <property type="entry name" value="RNA_pol_N"/>
</dbReference>
<dbReference type="Gene3D" id="1.10.40.90">
    <property type="match status" value="1"/>
</dbReference>
<dbReference type="EMBL" id="PEZL01000001">
    <property type="protein sequence ID" value="PIS13755.1"/>
    <property type="molecule type" value="Genomic_DNA"/>
</dbReference>
<dbReference type="InterPro" id="IPR007081">
    <property type="entry name" value="RNA_pol_Rpb1_5"/>
</dbReference>
<evidence type="ECO:0000256" key="1">
    <source>
        <dbReference type="ARBA" id="ARBA00022478"/>
    </source>
</evidence>